<organism evidence="1 2">
    <name type="scientific">Nocardia vermiculata</name>
    <dbReference type="NCBI Taxonomy" id="257274"/>
    <lineage>
        <taxon>Bacteria</taxon>
        <taxon>Bacillati</taxon>
        <taxon>Actinomycetota</taxon>
        <taxon>Actinomycetes</taxon>
        <taxon>Mycobacteriales</taxon>
        <taxon>Nocardiaceae</taxon>
        <taxon>Nocardia</taxon>
    </lineage>
</organism>
<gene>
    <name evidence="1" type="ORF">HGA08_24060</name>
</gene>
<proteinExistence type="predicted"/>
<evidence type="ECO:0000313" key="2">
    <source>
        <dbReference type="Proteomes" id="UP000565711"/>
    </source>
</evidence>
<protein>
    <submittedName>
        <fullName evidence="1">Uncharacterized protein</fullName>
    </submittedName>
</protein>
<name>A0A846Y1C5_9NOCA</name>
<dbReference type="RefSeq" id="WP_168436173.1">
    <property type="nucleotide sequence ID" value="NZ_JAAXOP010000016.1"/>
</dbReference>
<dbReference type="AlphaFoldDB" id="A0A846Y1C5"/>
<keyword evidence="2" id="KW-1185">Reference proteome</keyword>
<sequence>MALNDFNEDPSPHTKAIVLDLVALSVIAATVVALVVAGAANAAVLIAAGGLITTCFRVWRAGHK</sequence>
<dbReference type="EMBL" id="JAAXOP010000016">
    <property type="protein sequence ID" value="NKY53276.1"/>
    <property type="molecule type" value="Genomic_DNA"/>
</dbReference>
<accession>A0A846Y1C5</accession>
<reference evidence="1 2" key="1">
    <citation type="submission" date="2020-04" db="EMBL/GenBank/DDBJ databases">
        <title>MicrobeNet Type strains.</title>
        <authorList>
            <person name="Nicholson A.C."/>
        </authorList>
    </citation>
    <scope>NUCLEOTIDE SEQUENCE [LARGE SCALE GENOMIC DNA]</scope>
    <source>
        <strain evidence="1 2">JCM 12354</strain>
    </source>
</reference>
<dbReference type="Proteomes" id="UP000565711">
    <property type="component" value="Unassembled WGS sequence"/>
</dbReference>
<comment type="caution">
    <text evidence="1">The sequence shown here is derived from an EMBL/GenBank/DDBJ whole genome shotgun (WGS) entry which is preliminary data.</text>
</comment>
<evidence type="ECO:0000313" key="1">
    <source>
        <dbReference type="EMBL" id="NKY53276.1"/>
    </source>
</evidence>